<evidence type="ECO:0000313" key="2">
    <source>
        <dbReference type="Proteomes" id="UP001519294"/>
    </source>
</evidence>
<protein>
    <submittedName>
        <fullName evidence="1">Uncharacterized protein</fullName>
    </submittedName>
</protein>
<dbReference type="RefSeq" id="WP_226371073.1">
    <property type="nucleotide sequence ID" value="NZ_JAGIKX010000011.1"/>
</dbReference>
<accession>A0ABS4S803</accession>
<name>A0ABS4S803_9BACI</name>
<proteinExistence type="predicted"/>
<comment type="caution">
    <text evidence="1">The sequence shown here is derived from an EMBL/GenBank/DDBJ whole genome shotgun (WGS) entry which is preliminary data.</text>
</comment>
<evidence type="ECO:0000313" key="1">
    <source>
        <dbReference type="EMBL" id="MBP2257622.1"/>
    </source>
</evidence>
<reference evidence="1 2" key="1">
    <citation type="submission" date="2021-03" db="EMBL/GenBank/DDBJ databases">
        <title>Genomic Encyclopedia of Type Strains, Phase IV (KMG-IV): sequencing the most valuable type-strain genomes for metagenomic binning, comparative biology and taxonomic classification.</title>
        <authorList>
            <person name="Goeker M."/>
        </authorList>
    </citation>
    <scope>NUCLEOTIDE SEQUENCE [LARGE SCALE GENOMIC DNA]</scope>
    <source>
        <strain evidence="1 2">DSM 25790</strain>
    </source>
</reference>
<organism evidence="1 2">
    <name type="scientific">Virgibacillus alimentarius</name>
    <dbReference type="NCBI Taxonomy" id="698769"/>
    <lineage>
        <taxon>Bacteria</taxon>
        <taxon>Bacillati</taxon>
        <taxon>Bacillota</taxon>
        <taxon>Bacilli</taxon>
        <taxon>Bacillales</taxon>
        <taxon>Bacillaceae</taxon>
        <taxon>Virgibacillus</taxon>
    </lineage>
</organism>
<sequence length="58" mass="6703">MEFVNMEGFPDSNLLNKILILHEKIFKDSDTLISKAKNKAQRVFTVGLEEHKMYVAGY</sequence>
<gene>
    <name evidence="1" type="ORF">J2Z81_001576</name>
</gene>
<dbReference type="EMBL" id="JAGIKX010000011">
    <property type="protein sequence ID" value="MBP2257622.1"/>
    <property type="molecule type" value="Genomic_DNA"/>
</dbReference>
<dbReference type="Proteomes" id="UP001519294">
    <property type="component" value="Unassembled WGS sequence"/>
</dbReference>
<keyword evidence="2" id="KW-1185">Reference proteome</keyword>